<gene>
    <name evidence="1" type="ORF">EVAR_90343_1</name>
</gene>
<keyword evidence="2" id="KW-1185">Reference proteome</keyword>
<accession>A0A4C1YJL8</accession>
<dbReference type="EMBL" id="BGZK01001238">
    <property type="protein sequence ID" value="GBP75174.1"/>
    <property type="molecule type" value="Genomic_DNA"/>
</dbReference>
<dbReference type="AlphaFoldDB" id="A0A4C1YJL8"/>
<protein>
    <submittedName>
        <fullName evidence="1">Uncharacterized protein</fullName>
    </submittedName>
</protein>
<dbReference type="Proteomes" id="UP000299102">
    <property type="component" value="Unassembled WGS sequence"/>
</dbReference>
<evidence type="ECO:0000313" key="2">
    <source>
        <dbReference type="Proteomes" id="UP000299102"/>
    </source>
</evidence>
<proteinExistence type="predicted"/>
<organism evidence="1 2">
    <name type="scientific">Eumeta variegata</name>
    <name type="common">Bagworm moth</name>
    <name type="synonym">Eumeta japonica</name>
    <dbReference type="NCBI Taxonomy" id="151549"/>
    <lineage>
        <taxon>Eukaryota</taxon>
        <taxon>Metazoa</taxon>
        <taxon>Ecdysozoa</taxon>
        <taxon>Arthropoda</taxon>
        <taxon>Hexapoda</taxon>
        <taxon>Insecta</taxon>
        <taxon>Pterygota</taxon>
        <taxon>Neoptera</taxon>
        <taxon>Endopterygota</taxon>
        <taxon>Lepidoptera</taxon>
        <taxon>Glossata</taxon>
        <taxon>Ditrysia</taxon>
        <taxon>Tineoidea</taxon>
        <taxon>Psychidae</taxon>
        <taxon>Oiketicinae</taxon>
        <taxon>Eumeta</taxon>
    </lineage>
</organism>
<sequence length="176" mass="20433">MSPYGSLLVFKPPQFHIDIVRKLCTRWIPHNLTETQKLRRINGCRETMRKDIPVRTNTWSRNRQHIKETGSHPSGRVVNRRELRSTYKILTSPFSRTGALSARADLQLFNGTPIPNTGYVSERNDLFIHADIIIWMRRLLRPTWLQHKDGPALPVKYPILTEFGREVAASAVDFFL</sequence>
<reference evidence="1 2" key="1">
    <citation type="journal article" date="2019" name="Commun. Biol.">
        <title>The bagworm genome reveals a unique fibroin gene that provides high tensile strength.</title>
        <authorList>
            <person name="Kono N."/>
            <person name="Nakamura H."/>
            <person name="Ohtoshi R."/>
            <person name="Tomita M."/>
            <person name="Numata K."/>
            <person name="Arakawa K."/>
        </authorList>
    </citation>
    <scope>NUCLEOTIDE SEQUENCE [LARGE SCALE GENOMIC DNA]</scope>
</reference>
<evidence type="ECO:0000313" key="1">
    <source>
        <dbReference type="EMBL" id="GBP75174.1"/>
    </source>
</evidence>
<name>A0A4C1YJL8_EUMVA</name>
<dbReference type="OrthoDB" id="10017160at2759"/>
<comment type="caution">
    <text evidence="1">The sequence shown here is derived from an EMBL/GenBank/DDBJ whole genome shotgun (WGS) entry which is preliminary data.</text>
</comment>